<feature type="domain" description="AB hydrolase-1" evidence="1">
    <location>
        <begin position="38"/>
        <end position="287"/>
    </location>
</feature>
<dbReference type="SUPFAM" id="SSF53474">
    <property type="entry name" value="alpha/beta-Hydrolases"/>
    <property type="match status" value="1"/>
</dbReference>
<dbReference type="RefSeq" id="WP_015230151.1">
    <property type="nucleotide sequence ID" value="NC_019780.1"/>
</dbReference>
<proteinExistence type="predicted"/>
<evidence type="ECO:0000313" key="3">
    <source>
        <dbReference type="Proteomes" id="UP000010482"/>
    </source>
</evidence>
<accession>K9YW54</accession>
<protein>
    <recommendedName>
        <fullName evidence="1">AB hydrolase-1 domain-containing protein</fullName>
    </recommendedName>
</protein>
<reference evidence="2" key="1">
    <citation type="submission" date="2012-04" db="EMBL/GenBank/DDBJ databases">
        <title>Finished genome of Dactylococcopsis salina PCC 8305.</title>
        <authorList>
            <consortium name="US DOE Joint Genome Institute"/>
            <person name="Gugger M."/>
            <person name="Coursin T."/>
            <person name="Rippka R."/>
            <person name="Tandeau De Marsac N."/>
            <person name="Huntemann M."/>
            <person name="Wei C.-L."/>
            <person name="Han J."/>
            <person name="Detter J.C."/>
            <person name="Han C."/>
            <person name="Tapia R."/>
            <person name="Daligault H."/>
            <person name="Chen A."/>
            <person name="Krypides N."/>
            <person name="Mavromatis K."/>
            <person name="Markowitz V."/>
            <person name="Szeto E."/>
            <person name="Ivanova N."/>
            <person name="Ovchinnikova G."/>
            <person name="Pagani I."/>
            <person name="Pati A."/>
            <person name="Goodwin L."/>
            <person name="Peters L."/>
            <person name="Pitluck S."/>
            <person name="Woyke T."/>
            <person name="Kerfeld C."/>
        </authorList>
    </citation>
    <scope>NUCLEOTIDE SEQUENCE [LARGE SCALE GENOMIC DNA]</scope>
    <source>
        <strain evidence="2">PCC 8305</strain>
    </source>
</reference>
<dbReference type="PANTHER" id="PTHR46438:SF2">
    <property type="entry name" value="ALPHA_BETA-HYDROLASES SUPERFAMILY PROTEIN"/>
    <property type="match status" value="1"/>
</dbReference>
<dbReference type="EMBL" id="CP003944">
    <property type="protein sequence ID" value="AFZ51161.1"/>
    <property type="molecule type" value="Genomic_DNA"/>
</dbReference>
<dbReference type="PANTHER" id="PTHR46438">
    <property type="entry name" value="ALPHA/BETA-HYDROLASES SUPERFAMILY PROTEIN"/>
    <property type="match status" value="1"/>
</dbReference>
<keyword evidence="3" id="KW-1185">Reference proteome</keyword>
<dbReference type="Proteomes" id="UP000010482">
    <property type="component" value="Chromosome"/>
</dbReference>
<dbReference type="InterPro" id="IPR000073">
    <property type="entry name" value="AB_hydrolase_1"/>
</dbReference>
<evidence type="ECO:0000313" key="2">
    <source>
        <dbReference type="EMBL" id="AFZ51161.1"/>
    </source>
</evidence>
<dbReference type="Pfam" id="PF12697">
    <property type="entry name" value="Abhydrolase_6"/>
    <property type="match status" value="1"/>
</dbReference>
<dbReference type="AlphaFoldDB" id="K9YW54"/>
<dbReference type="OrthoDB" id="505769at2"/>
<organism evidence="2 3">
    <name type="scientific">Dactylococcopsis salina (strain PCC 8305)</name>
    <name type="common">Myxobactron salinum</name>
    <dbReference type="NCBI Taxonomy" id="13035"/>
    <lineage>
        <taxon>Bacteria</taxon>
        <taxon>Bacillati</taxon>
        <taxon>Cyanobacteriota</taxon>
        <taxon>Cyanophyceae</taxon>
        <taxon>Nodosilineales</taxon>
        <taxon>Cymatolegaceae</taxon>
        <taxon>Dactylococcopsis</taxon>
    </lineage>
</organism>
<dbReference type="STRING" id="13035.Dacsa_2573"/>
<sequence length="307" mass="34540">MILNQETQATQVYTWNNFQGTYEVIESTETGEKASIALLLIHPIGVGLSRQFWQRFCQQWQGKSQLETIYNPDLIGCGESALPRVAYTPEDFAAPLKKLIEEVIKKPVVVISQGASFPIALELLAMKPSPEIAGLILAGPPAWSIITQEKTEREQRLLWNLFNSPLGGLFYRYARRRNFLQSFSVRQLFEKTEDVDQEWLDMLKTGSEDLNTRHAVFSFLAGFWRKNYEGAIASITQPTLVLMGETASSISRDSDTESAQERIDSYCNVLPNGQGKILPGRNVLPYESTTAFTTACEEFIQQIKSVG</sequence>
<dbReference type="Gene3D" id="3.40.50.1820">
    <property type="entry name" value="alpha/beta hydrolase"/>
    <property type="match status" value="1"/>
</dbReference>
<gene>
    <name evidence="2" type="ORF">Dacsa_2573</name>
</gene>
<name>K9YW54_DACS8</name>
<dbReference type="PATRIC" id="fig|13035.3.peg.2935"/>
<dbReference type="eggNOG" id="COG0596">
    <property type="taxonomic scope" value="Bacteria"/>
</dbReference>
<dbReference type="InterPro" id="IPR029058">
    <property type="entry name" value="AB_hydrolase_fold"/>
</dbReference>
<evidence type="ECO:0000259" key="1">
    <source>
        <dbReference type="Pfam" id="PF12697"/>
    </source>
</evidence>
<dbReference type="HOGENOM" id="CLU_081870_0_0_3"/>
<dbReference type="KEGG" id="dsl:Dacsa_2573"/>